<name>A0A2W5A965_9SPHN</name>
<keyword evidence="7" id="KW-0812">Transmembrane</keyword>
<reference evidence="9 10" key="1">
    <citation type="submission" date="2017-08" db="EMBL/GenBank/DDBJ databases">
        <title>Infants hospitalized years apart are colonized by the same room-sourced microbial strains.</title>
        <authorList>
            <person name="Brooks B."/>
            <person name="Olm M.R."/>
            <person name="Firek B.A."/>
            <person name="Baker R."/>
            <person name="Thomas B.C."/>
            <person name="Morowitz M.J."/>
            <person name="Banfield J.F."/>
        </authorList>
    </citation>
    <scope>NUCLEOTIDE SEQUENCE [LARGE SCALE GENOMIC DNA]</scope>
    <source>
        <strain evidence="9">S2_018_000_R2_101</strain>
    </source>
</reference>
<dbReference type="EC" id="3.4.21.89" evidence="3 7"/>
<evidence type="ECO:0000256" key="5">
    <source>
        <dbReference type="ARBA" id="ARBA00022801"/>
    </source>
</evidence>
<dbReference type="GO" id="GO:0016020">
    <property type="term" value="C:membrane"/>
    <property type="evidence" value="ECO:0007669"/>
    <property type="project" value="UniProtKB-SubCell"/>
</dbReference>
<dbReference type="SUPFAM" id="SSF51306">
    <property type="entry name" value="LexA/Signal peptidase"/>
    <property type="match status" value="1"/>
</dbReference>
<dbReference type="GO" id="GO:0009003">
    <property type="term" value="F:signal peptidase activity"/>
    <property type="evidence" value="ECO:0007669"/>
    <property type="project" value="UniProtKB-EC"/>
</dbReference>
<dbReference type="PRINTS" id="PR00727">
    <property type="entry name" value="LEADERPTASE"/>
</dbReference>
<accession>A0A2W5A965</accession>
<keyword evidence="7" id="KW-0472">Membrane</keyword>
<organism evidence="9 10">
    <name type="scientific">Sphingomonas sanxanigenens</name>
    <dbReference type="NCBI Taxonomy" id="397260"/>
    <lineage>
        <taxon>Bacteria</taxon>
        <taxon>Pseudomonadati</taxon>
        <taxon>Pseudomonadota</taxon>
        <taxon>Alphaproteobacteria</taxon>
        <taxon>Sphingomonadales</taxon>
        <taxon>Sphingomonadaceae</taxon>
        <taxon>Sphingomonas</taxon>
    </lineage>
</organism>
<evidence type="ECO:0000313" key="10">
    <source>
        <dbReference type="Proteomes" id="UP000249066"/>
    </source>
</evidence>
<gene>
    <name evidence="9" type="primary">lepB</name>
    <name evidence="9" type="ORF">DI623_05260</name>
</gene>
<dbReference type="PANTHER" id="PTHR43390">
    <property type="entry name" value="SIGNAL PEPTIDASE I"/>
    <property type="match status" value="1"/>
</dbReference>
<sequence>MARFKAGPGGPAGAQSETRRFILLLVRLAIFVLLVRSFVVAPYLIPSESMQPRLLVGDALLAAKWPYGWSHYSLPFGWPPVPGRYFARPPARGDVVIFRAPPGNRINYIKRVIGLPGDHVEMRGGALWLNGRAVTRARLADLVTPATPNSPCLSRLYAEAAQGGTVCRYPRYRETLPGGRSYETLDIAATVADDFGPVMVPAGHLFLMGDNRDRSEDSRYPAREGGGVGMVPEANLVGRATVVLWSTDGSALLYKPWTWFGAVRWNRIGGGF</sequence>
<dbReference type="AlphaFoldDB" id="A0A2W5A965"/>
<keyword evidence="7" id="KW-0645">Protease</keyword>
<dbReference type="PANTHER" id="PTHR43390:SF1">
    <property type="entry name" value="CHLOROPLAST PROCESSING PEPTIDASE"/>
    <property type="match status" value="1"/>
</dbReference>
<comment type="subcellular location">
    <subcellularLocation>
        <location evidence="7">Membrane</location>
        <topology evidence="7">Single-pass type II membrane protein</topology>
    </subcellularLocation>
</comment>
<dbReference type="Gene3D" id="2.10.109.10">
    <property type="entry name" value="Umud Fragment, subunit A"/>
    <property type="match status" value="1"/>
</dbReference>
<evidence type="ECO:0000256" key="1">
    <source>
        <dbReference type="ARBA" id="ARBA00000677"/>
    </source>
</evidence>
<evidence type="ECO:0000313" key="9">
    <source>
        <dbReference type="EMBL" id="PZO90833.1"/>
    </source>
</evidence>
<feature type="domain" description="Peptidase S26" evidence="8">
    <location>
        <begin position="19"/>
        <end position="245"/>
    </location>
</feature>
<evidence type="ECO:0000256" key="4">
    <source>
        <dbReference type="ARBA" id="ARBA00019232"/>
    </source>
</evidence>
<feature type="active site" evidence="6">
    <location>
        <position position="49"/>
    </location>
</feature>
<protein>
    <recommendedName>
        <fullName evidence="4 7">Signal peptidase I</fullName>
        <ecNumber evidence="3 7">3.4.21.89</ecNumber>
    </recommendedName>
</protein>
<dbReference type="EMBL" id="QFNN01000019">
    <property type="protein sequence ID" value="PZO90833.1"/>
    <property type="molecule type" value="Genomic_DNA"/>
</dbReference>
<dbReference type="Proteomes" id="UP000249066">
    <property type="component" value="Unassembled WGS sequence"/>
</dbReference>
<evidence type="ECO:0000256" key="6">
    <source>
        <dbReference type="PIRSR" id="PIRSR600223-1"/>
    </source>
</evidence>
<feature type="transmembrane region" description="Helical" evidence="7">
    <location>
        <begin position="21"/>
        <end position="45"/>
    </location>
</feature>
<proteinExistence type="inferred from homology"/>
<keyword evidence="7" id="KW-1133">Transmembrane helix</keyword>
<keyword evidence="5 7" id="KW-0378">Hydrolase</keyword>
<dbReference type="InterPro" id="IPR000223">
    <property type="entry name" value="Pept_S26A_signal_pept_1"/>
</dbReference>
<evidence type="ECO:0000256" key="3">
    <source>
        <dbReference type="ARBA" id="ARBA00013208"/>
    </source>
</evidence>
<dbReference type="CDD" id="cd06530">
    <property type="entry name" value="S26_SPase_I"/>
    <property type="match status" value="1"/>
</dbReference>
<dbReference type="InterPro" id="IPR019757">
    <property type="entry name" value="Pept_S26A_signal_pept_1_Lys-AS"/>
</dbReference>
<feature type="active site" evidence="6">
    <location>
        <position position="110"/>
    </location>
</feature>
<evidence type="ECO:0000256" key="2">
    <source>
        <dbReference type="ARBA" id="ARBA00009370"/>
    </source>
</evidence>
<evidence type="ECO:0000259" key="8">
    <source>
        <dbReference type="Pfam" id="PF10502"/>
    </source>
</evidence>
<dbReference type="GO" id="GO:0004252">
    <property type="term" value="F:serine-type endopeptidase activity"/>
    <property type="evidence" value="ECO:0007669"/>
    <property type="project" value="InterPro"/>
</dbReference>
<comment type="caution">
    <text evidence="9">The sequence shown here is derived from an EMBL/GenBank/DDBJ whole genome shotgun (WGS) entry which is preliminary data.</text>
</comment>
<dbReference type="InterPro" id="IPR019533">
    <property type="entry name" value="Peptidase_S26"/>
</dbReference>
<evidence type="ECO:0000256" key="7">
    <source>
        <dbReference type="RuleBase" id="RU362042"/>
    </source>
</evidence>
<dbReference type="Pfam" id="PF10502">
    <property type="entry name" value="Peptidase_S26"/>
    <property type="match status" value="1"/>
</dbReference>
<comment type="similarity">
    <text evidence="2 7">Belongs to the peptidase S26 family.</text>
</comment>
<dbReference type="InterPro" id="IPR036286">
    <property type="entry name" value="LexA/Signal_pep-like_sf"/>
</dbReference>
<comment type="catalytic activity">
    <reaction evidence="1 7">
        <text>Cleavage of hydrophobic, N-terminal signal or leader sequences from secreted and periplasmic proteins.</text>
        <dbReference type="EC" id="3.4.21.89"/>
    </reaction>
</comment>
<dbReference type="GO" id="GO:0006465">
    <property type="term" value="P:signal peptide processing"/>
    <property type="evidence" value="ECO:0007669"/>
    <property type="project" value="InterPro"/>
</dbReference>
<dbReference type="NCBIfam" id="TIGR02227">
    <property type="entry name" value="sigpep_I_bact"/>
    <property type="match status" value="1"/>
</dbReference>
<dbReference type="PROSITE" id="PS00760">
    <property type="entry name" value="SPASE_I_2"/>
    <property type="match status" value="1"/>
</dbReference>